<evidence type="ECO:0000313" key="2">
    <source>
        <dbReference type="EMBL" id="MBS7528039.1"/>
    </source>
</evidence>
<dbReference type="EMBL" id="JAHBCL010000030">
    <property type="protein sequence ID" value="MBS7528039.1"/>
    <property type="molecule type" value="Genomic_DNA"/>
</dbReference>
<reference evidence="2 3" key="1">
    <citation type="submission" date="2021-05" db="EMBL/GenBank/DDBJ databases">
        <title>Fusibacter ferrireducens sp. nov., an anaerobic, sulfur- and Fe-reducing bacterium isolated from the mangrove sediment.</title>
        <authorList>
            <person name="Qiu D."/>
        </authorList>
    </citation>
    <scope>NUCLEOTIDE SEQUENCE [LARGE SCALE GENOMIC DNA]</scope>
    <source>
        <strain evidence="2 3">DSM 12116</strain>
    </source>
</reference>
<evidence type="ECO:0000256" key="1">
    <source>
        <dbReference type="SAM" id="MobiDB-lite"/>
    </source>
</evidence>
<gene>
    <name evidence="2" type="ORF">KHM83_15240</name>
</gene>
<comment type="caution">
    <text evidence="2">The sequence shown here is derived from an EMBL/GenBank/DDBJ whole genome shotgun (WGS) entry which is preliminary data.</text>
</comment>
<proteinExistence type="predicted"/>
<feature type="region of interest" description="Disordered" evidence="1">
    <location>
        <begin position="542"/>
        <end position="561"/>
    </location>
</feature>
<evidence type="ECO:0000313" key="3">
    <source>
        <dbReference type="Proteomes" id="UP000746471"/>
    </source>
</evidence>
<dbReference type="RefSeq" id="WP_213237901.1">
    <property type="nucleotide sequence ID" value="NZ_JAHBCL010000030.1"/>
</dbReference>
<keyword evidence="3" id="KW-1185">Reference proteome</keyword>
<sequence>MFRKGIMMTLIVALIFGQSVPTYAWSIGGAFKKAKNWTENAVDDASDWTENAVDDASNWTENAVDDASNWTENAVDDASNWTENAVDDATNWTENAYDDATNWTENAYDDATNWTENAVDDASNWTENAVDDATDWTGNALDDSSDWLDNAYGDSKVWLKRAYKDVDNFVDDLLRSNENLSELDLLPVLKMDMTTVTNVNNTVSGHYTYGLNVREKKLPADAEAALKATLKDIGLTNYWANYCISELSEASGQVSPGGYIADMLPYSMFYGDRVADAIDDVALSYGLIDIDPFADGIVPDSDVDGLSFTYQLNSETMQPDGHYLVMVTGLKYGLRDNFTVTLKSGEQIIPTTKKALNKEEVAFVAVVNNPKNLEVMYNNDFERPGDIAFEVADGIQDGINDLVPLGDPISNGARDDIKDVINNAAIILESKHTDKNGKEKKDTKEVSLNDVLGDGDMGVILTEAIYAIPVVGSVIKPIMKVSGGDDALASLIRKVINQTEVKSYAAYRNGAVYIKAYTSEAAMRAELTGAVEEASVNTETLAEKSGVEKPSYDDVESADEGTGEKVMSLSSEFATMPSAKKISGAFSLNRAYTDSIYAVSDDNKASLMLFNDVLFSNGTIESKITLYDSKANAVNQAGVVFRAVDSGMGDGSYYGYAVMLTPDRSGTKGSVSLISAAPNMNDVIAQKTMSISPRTVYDIKVVADGNKITIYVDDQKALSARDGAYGIGAVGFSNINVPAIYQNIEIAE</sequence>
<evidence type="ECO:0008006" key="4">
    <source>
        <dbReference type="Google" id="ProtNLM"/>
    </source>
</evidence>
<organism evidence="2 3">
    <name type="scientific">Fusibacter paucivorans</name>
    <dbReference type="NCBI Taxonomy" id="76009"/>
    <lineage>
        <taxon>Bacteria</taxon>
        <taxon>Bacillati</taxon>
        <taxon>Bacillota</taxon>
        <taxon>Clostridia</taxon>
        <taxon>Eubacteriales</taxon>
        <taxon>Eubacteriales Family XII. Incertae Sedis</taxon>
        <taxon>Fusibacter</taxon>
    </lineage>
</organism>
<dbReference type="Proteomes" id="UP000746471">
    <property type="component" value="Unassembled WGS sequence"/>
</dbReference>
<name>A0ABS5PS98_9FIRM</name>
<accession>A0ABS5PS98</accession>
<feature type="compositionally biased region" description="Basic and acidic residues" evidence="1">
    <location>
        <begin position="542"/>
        <end position="552"/>
    </location>
</feature>
<protein>
    <recommendedName>
        <fullName evidence="4">DUF1080 domain-containing protein</fullName>
    </recommendedName>
</protein>
<dbReference type="Gene3D" id="2.60.120.560">
    <property type="entry name" value="Exo-inulinase, domain 1"/>
    <property type="match status" value="1"/>
</dbReference>